<dbReference type="PANTHER" id="PTHR35006:SF4">
    <property type="entry name" value="BLR7706 PROTEIN"/>
    <property type="match status" value="1"/>
</dbReference>
<dbReference type="EMBL" id="CP003389">
    <property type="protein sequence ID" value="AFE04582.1"/>
    <property type="molecule type" value="Genomic_DNA"/>
</dbReference>
<dbReference type="CDD" id="cd07262">
    <property type="entry name" value="VOC_like"/>
    <property type="match status" value="1"/>
</dbReference>
<reference evidence="3" key="2">
    <citation type="submission" date="2012-03" db="EMBL/GenBank/DDBJ databases">
        <title>Genome sequence of the fruiting myxobacterium Corallococcus coralloides DSM 2259.</title>
        <authorList>
            <person name="Huntley S."/>
            <person name="Zhang Y."/>
            <person name="Treuner-Lange A."/>
            <person name="Sensen C.W."/>
            <person name="Sogaard-Andersen L."/>
        </authorList>
    </citation>
    <scope>NUCLEOTIDE SEQUENCE [LARGE SCALE GENOMIC DNA]</scope>
    <source>
        <strain evidence="3">ATCC 25202 / DSM 2259 / NBRC 100086 / M2</strain>
    </source>
</reference>
<keyword evidence="2" id="KW-0223">Dioxygenase</keyword>
<dbReference type="OrthoDB" id="9800438at2"/>
<sequence length="139" mass="14940">MSDENPSILSHVSIGTNDFARAVAFYDAVLTPLGCRRVLDFPNAVAYGRQFPEFWVQTPIDGKPATVGNGTHFCFIATSKQAVDAFHQAALKAGATDDGAPGPRPLYGPPYYGCFVRDPDGHKVEAHFWDTSLGGHEGA</sequence>
<dbReference type="eggNOG" id="COG0346">
    <property type="taxonomic scope" value="Bacteria"/>
</dbReference>
<dbReference type="KEGG" id="ccx:COCOR_02293"/>
<proteinExistence type="predicted"/>
<evidence type="ECO:0000313" key="2">
    <source>
        <dbReference type="EMBL" id="AFE04582.1"/>
    </source>
</evidence>
<name>H8MLU5_CORCM</name>
<dbReference type="STRING" id="1144275.COCOR_02293"/>
<evidence type="ECO:0000259" key="1">
    <source>
        <dbReference type="PROSITE" id="PS51819"/>
    </source>
</evidence>
<keyword evidence="2" id="KW-0560">Oxidoreductase</keyword>
<gene>
    <name evidence="2" type="ordered locus">COCOR_02293</name>
</gene>
<dbReference type="InParanoid" id="H8MLU5"/>
<dbReference type="PANTHER" id="PTHR35006">
    <property type="entry name" value="GLYOXALASE FAMILY PROTEIN (AFU_ORTHOLOGUE AFUA_5G14830)"/>
    <property type="match status" value="1"/>
</dbReference>
<protein>
    <submittedName>
        <fullName evidence="2">Glyoxalase/bleomycin resistance protein/dioxygenase</fullName>
    </submittedName>
</protein>
<dbReference type="AlphaFoldDB" id="H8MLU5"/>
<dbReference type="SUPFAM" id="SSF54593">
    <property type="entry name" value="Glyoxalase/Bleomycin resistance protein/Dihydroxybiphenyl dioxygenase"/>
    <property type="match status" value="1"/>
</dbReference>
<keyword evidence="3" id="KW-1185">Reference proteome</keyword>
<dbReference type="RefSeq" id="WP_014395123.1">
    <property type="nucleotide sequence ID" value="NC_017030.1"/>
</dbReference>
<accession>H8MLU5</accession>
<feature type="domain" description="VOC" evidence="1">
    <location>
        <begin position="8"/>
        <end position="129"/>
    </location>
</feature>
<dbReference type="InterPro" id="IPR029068">
    <property type="entry name" value="Glyas_Bleomycin-R_OHBP_Dase"/>
</dbReference>
<dbReference type="HOGENOM" id="CLU_046006_6_1_7"/>
<dbReference type="GO" id="GO:0051213">
    <property type="term" value="F:dioxygenase activity"/>
    <property type="evidence" value="ECO:0007669"/>
    <property type="project" value="UniProtKB-KW"/>
</dbReference>
<dbReference type="Pfam" id="PF00903">
    <property type="entry name" value="Glyoxalase"/>
    <property type="match status" value="1"/>
</dbReference>
<dbReference type="InterPro" id="IPR004360">
    <property type="entry name" value="Glyas_Fos-R_dOase_dom"/>
</dbReference>
<evidence type="ECO:0000313" key="3">
    <source>
        <dbReference type="Proteomes" id="UP000007587"/>
    </source>
</evidence>
<dbReference type="PROSITE" id="PS51819">
    <property type="entry name" value="VOC"/>
    <property type="match status" value="1"/>
</dbReference>
<dbReference type="InterPro" id="IPR037523">
    <property type="entry name" value="VOC_core"/>
</dbReference>
<organism evidence="2 3">
    <name type="scientific">Corallococcus coralloides (strain ATCC 25202 / DSM 2259 / NBRC 100086 / M2)</name>
    <name type="common">Myxococcus coralloides</name>
    <dbReference type="NCBI Taxonomy" id="1144275"/>
    <lineage>
        <taxon>Bacteria</taxon>
        <taxon>Pseudomonadati</taxon>
        <taxon>Myxococcota</taxon>
        <taxon>Myxococcia</taxon>
        <taxon>Myxococcales</taxon>
        <taxon>Cystobacterineae</taxon>
        <taxon>Myxococcaceae</taxon>
        <taxon>Corallococcus</taxon>
    </lineage>
</organism>
<reference evidence="2 3" key="1">
    <citation type="journal article" date="2012" name="J. Bacteriol.">
        <title>Complete Genome Sequence of the Fruiting Myxobacterium Corallococcus coralloides DSM 2259.</title>
        <authorList>
            <person name="Huntley S."/>
            <person name="Zhang Y."/>
            <person name="Treuner-Lange A."/>
            <person name="Kneip S."/>
            <person name="Sensen C.W."/>
            <person name="Sogaard-Andersen L."/>
        </authorList>
    </citation>
    <scope>NUCLEOTIDE SEQUENCE [LARGE SCALE GENOMIC DNA]</scope>
    <source>
        <strain evidence="3">ATCC 25202 / DSM 2259 / NBRC 100086 / M2</strain>
    </source>
</reference>
<dbReference type="Proteomes" id="UP000007587">
    <property type="component" value="Chromosome"/>
</dbReference>
<dbReference type="Gene3D" id="3.10.180.10">
    <property type="entry name" value="2,3-Dihydroxybiphenyl 1,2-Dioxygenase, domain 1"/>
    <property type="match status" value="1"/>
</dbReference>
<dbReference type="FunCoup" id="H8MLU5">
    <property type="interactions" value="55"/>
</dbReference>